<keyword evidence="2" id="KW-1185">Reference proteome</keyword>
<dbReference type="InterPro" id="IPR050708">
    <property type="entry name" value="T6SS_VgrG/RHS"/>
</dbReference>
<dbReference type="Gene3D" id="2.180.10.10">
    <property type="entry name" value="RHS repeat-associated core"/>
    <property type="match status" value="1"/>
</dbReference>
<evidence type="ECO:0000313" key="1">
    <source>
        <dbReference type="EMBL" id="MCS0601443.1"/>
    </source>
</evidence>
<dbReference type="PANTHER" id="PTHR32305">
    <property type="match status" value="1"/>
</dbReference>
<name>A0ABT2B0G1_9ACTN</name>
<dbReference type="InterPro" id="IPR022385">
    <property type="entry name" value="Rhs_assc_core"/>
</dbReference>
<dbReference type="EMBL" id="JANUGP010000005">
    <property type="protein sequence ID" value="MCS0601443.1"/>
    <property type="molecule type" value="Genomic_DNA"/>
</dbReference>
<evidence type="ECO:0000313" key="2">
    <source>
        <dbReference type="Proteomes" id="UP001205612"/>
    </source>
</evidence>
<dbReference type="Proteomes" id="UP001205612">
    <property type="component" value="Unassembled WGS sequence"/>
</dbReference>
<dbReference type="PANTHER" id="PTHR32305:SF15">
    <property type="entry name" value="PROTEIN RHSA-RELATED"/>
    <property type="match status" value="1"/>
</dbReference>
<protein>
    <submittedName>
        <fullName evidence="1">RHS repeat-associated core domain-containing protein</fullName>
    </submittedName>
</protein>
<accession>A0ABT2B0G1</accession>
<dbReference type="NCBIfam" id="TIGR03696">
    <property type="entry name" value="Rhs_assc_core"/>
    <property type="match status" value="1"/>
</dbReference>
<gene>
    <name evidence="1" type="ORF">NX794_09410</name>
</gene>
<organism evidence="1 2">
    <name type="scientific">Streptomyces pyxinicus</name>
    <dbReference type="NCBI Taxonomy" id="2970331"/>
    <lineage>
        <taxon>Bacteria</taxon>
        <taxon>Bacillati</taxon>
        <taxon>Actinomycetota</taxon>
        <taxon>Actinomycetes</taxon>
        <taxon>Kitasatosporales</taxon>
        <taxon>Streptomycetaceae</taxon>
        <taxon>Streptomyces</taxon>
    </lineage>
</organism>
<proteinExistence type="predicted"/>
<sequence>MIGLVDGAATRSTPTATARGVRILAQSTEPVAQPYRFAGNYQDPTGLYHLQARYYDANIGRFTQPDPSGQEQNPYLYAAGDPVNRIDPSGTSFMSFAESASEKISSASDIPGASQIHDYREPVSVCQAS</sequence>
<reference evidence="1 2" key="1">
    <citation type="submission" date="2022-08" db="EMBL/GenBank/DDBJ databases">
        <authorList>
            <person name="Somphong A."/>
            <person name="Phongsopitanun W."/>
        </authorList>
    </citation>
    <scope>NUCLEOTIDE SEQUENCE [LARGE SCALE GENOMIC DNA]</scope>
    <source>
        <strain evidence="1 2">LP11</strain>
    </source>
</reference>
<comment type="caution">
    <text evidence="1">The sequence shown here is derived from an EMBL/GenBank/DDBJ whole genome shotgun (WGS) entry which is preliminary data.</text>
</comment>
<dbReference type="RefSeq" id="WP_258777934.1">
    <property type="nucleotide sequence ID" value="NZ_JANUGP010000005.1"/>
</dbReference>